<keyword evidence="3" id="KW-1185">Reference proteome</keyword>
<keyword evidence="1" id="KW-0812">Transmembrane</keyword>
<keyword evidence="1" id="KW-0472">Membrane</keyword>
<name>A0ABU5R754_9PSEU</name>
<evidence type="ECO:0000313" key="2">
    <source>
        <dbReference type="EMBL" id="MEA5362056.1"/>
    </source>
</evidence>
<feature type="transmembrane region" description="Helical" evidence="1">
    <location>
        <begin position="154"/>
        <end position="173"/>
    </location>
</feature>
<protein>
    <recommendedName>
        <fullName evidence="4">DUF2567 domain-containing protein</fullName>
    </recommendedName>
</protein>
<organism evidence="2 3">
    <name type="scientific">Amycolatopsis heterodermiae</name>
    <dbReference type="NCBI Taxonomy" id="3110235"/>
    <lineage>
        <taxon>Bacteria</taxon>
        <taxon>Bacillati</taxon>
        <taxon>Actinomycetota</taxon>
        <taxon>Actinomycetes</taxon>
        <taxon>Pseudonocardiales</taxon>
        <taxon>Pseudonocardiaceae</taxon>
        <taxon>Amycolatopsis</taxon>
    </lineage>
</organism>
<evidence type="ECO:0000313" key="3">
    <source>
        <dbReference type="Proteomes" id="UP001304298"/>
    </source>
</evidence>
<sequence>MDESSQDPPPPAAELRPARRVRDFLPVLLVTLAAVATLASGFLPLFRIDETLAGRGVLLYTQNGWSTVFPGEKSQASEPLGVALLVAAALLLAALVLVIRQVVTGRASAAARGVTFGATAFLAGAVLASVMAGIPAPVDRGNLRLEMSLQGGMWLLFLAVAAAAAATVLGHLVSPDARPAHADAGGVVTTERG</sequence>
<evidence type="ECO:0000256" key="1">
    <source>
        <dbReference type="SAM" id="Phobius"/>
    </source>
</evidence>
<evidence type="ECO:0008006" key="4">
    <source>
        <dbReference type="Google" id="ProtNLM"/>
    </source>
</evidence>
<dbReference type="Proteomes" id="UP001304298">
    <property type="component" value="Unassembled WGS sequence"/>
</dbReference>
<dbReference type="RefSeq" id="WP_323329529.1">
    <property type="nucleotide sequence ID" value="NZ_JAYFSI010000004.1"/>
</dbReference>
<proteinExistence type="predicted"/>
<dbReference type="EMBL" id="JAYFSI010000004">
    <property type="protein sequence ID" value="MEA5362056.1"/>
    <property type="molecule type" value="Genomic_DNA"/>
</dbReference>
<gene>
    <name evidence="2" type="ORF">VA596_21150</name>
</gene>
<reference evidence="2 3" key="1">
    <citation type="submission" date="2023-12" db="EMBL/GenBank/DDBJ databases">
        <title>Amycolatopsis sp. V23-08.</title>
        <authorList>
            <person name="Somphong A."/>
        </authorList>
    </citation>
    <scope>NUCLEOTIDE SEQUENCE [LARGE SCALE GENOMIC DNA]</scope>
    <source>
        <strain evidence="2 3">V23-08</strain>
    </source>
</reference>
<feature type="transmembrane region" description="Helical" evidence="1">
    <location>
        <begin position="24"/>
        <end position="46"/>
    </location>
</feature>
<feature type="transmembrane region" description="Helical" evidence="1">
    <location>
        <begin position="111"/>
        <end position="134"/>
    </location>
</feature>
<accession>A0ABU5R754</accession>
<keyword evidence="1" id="KW-1133">Transmembrane helix</keyword>
<comment type="caution">
    <text evidence="2">The sequence shown here is derived from an EMBL/GenBank/DDBJ whole genome shotgun (WGS) entry which is preliminary data.</text>
</comment>
<feature type="transmembrane region" description="Helical" evidence="1">
    <location>
        <begin position="80"/>
        <end position="99"/>
    </location>
</feature>